<organism evidence="3 4">
    <name type="scientific">Sphingomonas abaci</name>
    <dbReference type="NCBI Taxonomy" id="237611"/>
    <lineage>
        <taxon>Bacteria</taxon>
        <taxon>Pseudomonadati</taxon>
        <taxon>Pseudomonadota</taxon>
        <taxon>Alphaproteobacteria</taxon>
        <taxon>Sphingomonadales</taxon>
        <taxon>Sphingomonadaceae</taxon>
        <taxon>Sphingomonas</taxon>
    </lineage>
</organism>
<feature type="region of interest" description="Disordered" evidence="1">
    <location>
        <begin position="1"/>
        <end position="26"/>
    </location>
</feature>
<evidence type="ECO:0000313" key="4">
    <source>
        <dbReference type="Proteomes" id="UP000574769"/>
    </source>
</evidence>
<dbReference type="EMBL" id="JACHNY010000001">
    <property type="protein sequence ID" value="MBB4616115.1"/>
    <property type="molecule type" value="Genomic_DNA"/>
</dbReference>
<dbReference type="AlphaFoldDB" id="A0A7W7EY80"/>
<evidence type="ECO:0000259" key="2">
    <source>
        <dbReference type="Pfam" id="PF02698"/>
    </source>
</evidence>
<dbReference type="Pfam" id="PF02698">
    <property type="entry name" value="DUF218"/>
    <property type="match status" value="1"/>
</dbReference>
<reference evidence="3 4" key="1">
    <citation type="submission" date="2020-08" db="EMBL/GenBank/DDBJ databases">
        <title>Genomic Encyclopedia of Type Strains, Phase IV (KMG-IV): sequencing the most valuable type-strain genomes for metagenomic binning, comparative biology and taxonomic classification.</title>
        <authorList>
            <person name="Goeker M."/>
        </authorList>
    </citation>
    <scope>NUCLEOTIDE SEQUENCE [LARGE SCALE GENOMIC DNA]</scope>
    <source>
        <strain evidence="3 4">DSM 15867</strain>
    </source>
</reference>
<dbReference type="InterPro" id="IPR051599">
    <property type="entry name" value="Cell_Envelope_Assoc"/>
</dbReference>
<dbReference type="RefSeq" id="WP_184110727.1">
    <property type="nucleotide sequence ID" value="NZ_JACHNY010000001.1"/>
</dbReference>
<name>A0A7W7EY80_9SPHN</name>
<evidence type="ECO:0000256" key="1">
    <source>
        <dbReference type="SAM" id="MobiDB-lite"/>
    </source>
</evidence>
<dbReference type="InterPro" id="IPR003848">
    <property type="entry name" value="DUF218"/>
</dbReference>
<protein>
    <submittedName>
        <fullName evidence="3">Uncharacterized SAM-binding protein YcdF (DUF218 family)</fullName>
    </submittedName>
</protein>
<proteinExistence type="predicted"/>
<dbReference type="GO" id="GO:0005886">
    <property type="term" value="C:plasma membrane"/>
    <property type="evidence" value="ECO:0007669"/>
    <property type="project" value="TreeGrafter"/>
</dbReference>
<feature type="domain" description="DUF218" evidence="2">
    <location>
        <begin position="31"/>
        <end position="155"/>
    </location>
</feature>
<dbReference type="CDD" id="cd06259">
    <property type="entry name" value="YdcF-like"/>
    <property type="match status" value="1"/>
</dbReference>
<sequence>MTAKCDNRPFPTIRRHPPARGQRRAGSGRRDYIVIFGAAVRPGGRPSPALRLRIEGALAWARDHPAAMLLPTGGVGAHGPAEALVMRRVLVEAGIAASRIIVERHGRDTLESVRLCHRLLQERGDCRRVICCTSRYHQPRCALLFRLLGYRVVIPDVPRRMGRLSRRSYGRMVAREVAATPYDGLLLLLGGDAAETLA</sequence>
<feature type="compositionally biased region" description="Basic residues" evidence="1">
    <location>
        <begin position="13"/>
        <end position="26"/>
    </location>
</feature>
<gene>
    <name evidence="3" type="ORF">GGQ96_000221</name>
</gene>
<dbReference type="Proteomes" id="UP000574769">
    <property type="component" value="Unassembled WGS sequence"/>
</dbReference>
<evidence type="ECO:0000313" key="3">
    <source>
        <dbReference type="EMBL" id="MBB4616115.1"/>
    </source>
</evidence>
<comment type="caution">
    <text evidence="3">The sequence shown here is derived from an EMBL/GenBank/DDBJ whole genome shotgun (WGS) entry which is preliminary data.</text>
</comment>
<dbReference type="PANTHER" id="PTHR30336:SF20">
    <property type="entry name" value="DUF218 DOMAIN-CONTAINING PROTEIN"/>
    <property type="match status" value="1"/>
</dbReference>
<dbReference type="Gene3D" id="3.40.50.620">
    <property type="entry name" value="HUPs"/>
    <property type="match status" value="1"/>
</dbReference>
<keyword evidence="4" id="KW-1185">Reference proteome</keyword>
<accession>A0A7W7EY80</accession>
<dbReference type="PANTHER" id="PTHR30336">
    <property type="entry name" value="INNER MEMBRANE PROTEIN, PROBABLE PERMEASE"/>
    <property type="match status" value="1"/>
</dbReference>
<dbReference type="InterPro" id="IPR014729">
    <property type="entry name" value="Rossmann-like_a/b/a_fold"/>
</dbReference>